<keyword evidence="2" id="KW-1277">Toxin-antitoxin system</keyword>
<dbReference type="AlphaFoldDB" id="A0A917C102"/>
<dbReference type="PANTHER" id="PTHR33571:SF12">
    <property type="entry name" value="BSL3053 PROTEIN"/>
    <property type="match status" value="1"/>
</dbReference>
<gene>
    <name evidence="11" type="ORF">GCM10011332_21590</name>
</gene>
<evidence type="ECO:0000256" key="3">
    <source>
        <dbReference type="ARBA" id="ARBA00022679"/>
    </source>
</evidence>
<keyword evidence="8" id="KW-0460">Magnesium</keyword>
<evidence type="ECO:0000313" key="11">
    <source>
        <dbReference type="EMBL" id="GGF67164.1"/>
    </source>
</evidence>
<keyword evidence="6" id="KW-0547">Nucleotide-binding</keyword>
<organism evidence="11 12">
    <name type="scientific">Terasakiella brassicae</name>
    <dbReference type="NCBI Taxonomy" id="1634917"/>
    <lineage>
        <taxon>Bacteria</taxon>
        <taxon>Pseudomonadati</taxon>
        <taxon>Pseudomonadota</taxon>
        <taxon>Alphaproteobacteria</taxon>
        <taxon>Rhodospirillales</taxon>
        <taxon>Terasakiellaceae</taxon>
        <taxon>Terasakiella</taxon>
    </lineage>
</organism>
<protein>
    <submittedName>
        <fullName evidence="11">Nucleotidyltransferase</fullName>
    </submittedName>
</protein>
<evidence type="ECO:0000256" key="6">
    <source>
        <dbReference type="ARBA" id="ARBA00022741"/>
    </source>
</evidence>
<comment type="caution">
    <text evidence="11">The sequence shown here is derived from an EMBL/GenBank/DDBJ whole genome shotgun (WGS) entry which is preliminary data.</text>
</comment>
<reference evidence="11" key="2">
    <citation type="submission" date="2020-09" db="EMBL/GenBank/DDBJ databases">
        <authorList>
            <person name="Sun Q."/>
            <person name="Zhou Y."/>
        </authorList>
    </citation>
    <scope>NUCLEOTIDE SEQUENCE</scope>
    <source>
        <strain evidence="11">CGMCC 1.15254</strain>
    </source>
</reference>
<feature type="domain" description="Polymerase nucleotidyl transferase" evidence="10">
    <location>
        <begin position="16"/>
        <end position="95"/>
    </location>
</feature>
<dbReference type="Proteomes" id="UP000632498">
    <property type="component" value="Unassembled WGS sequence"/>
</dbReference>
<dbReference type="EMBL" id="BMHV01000014">
    <property type="protein sequence ID" value="GGF67164.1"/>
    <property type="molecule type" value="Genomic_DNA"/>
</dbReference>
<dbReference type="GO" id="GO:0005524">
    <property type="term" value="F:ATP binding"/>
    <property type="evidence" value="ECO:0007669"/>
    <property type="project" value="UniProtKB-KW"/>
</dbReference>
<name>A0A917C102_9PROT</name>
<dbReference type="GO" id="GO:0016779">
    <property type="term" value="F:nucleotidyltransferase activity"/>
    <property type="evidence" value="ECO:0007669"/>
    <property type="project" value="UniProtKB-KW"/>
</dbReference>
<evidence type="ECO:0000256" key="5">
    <source>
        <dbReference type="ARBA" id="ARBA00022723"/>
    </source>
</evidence>
<evidence type="ECO:0000256" key="2">
    <source>
        <dbReference type="ARBA" id="ARBA00022649"/>
    </source>
</evidence>
<keyword evidence="5" id="KW-0479">Metal-binding</keyword>
<dbReference type="GO" id="GO:0046872">
    <property type="term" value="F:metal ion binding"/>
    <property type="evidence" value="ECO:0007669"/>
    <property type="project" value="UniProtKB-KW"/>
</dbReference>
<evidence type="ECO:0000256" key="7">
    <source>
        <dbReference type="ARBA" id="ARBA00022840"/>
    </source>
</evidence>
<dbReference type="CDD" id="cd05403">
    <property type="entry name" value="NT_KNTase_like"/>
    <property type="match status" value="1"/>
</dbReference>
<evidence type="ECO:0000256" key="9">
    <source>
        <dbReference type="ARBA" id="ARBA00038276"/>
    </source>
</evidence>
<dbReference type="InterPro" id="IPR002934">
    <property type="entry name" value="Polymerase_NTP_transf_dom"/>
</dbReference>
<dbReference type="Gene3D" id="3.30.460.10">
    <property type="entry name" value="Beta Polymerase, domain 2"/>
    <property type="match status" value="1"/>
</dbReference>
<dbReference type="Pfam" id="PF01909">
    <property type="entry name" value="NTP_transf_2"/>
    <property type="match status" value="1"/>
</dbReference>
<dbReference type="InterPro" id="IPR043519">
    <property type="entry name" value="NT_sf"/>
</dbReference>
<comment type="similarity">
    <text evidence="9">Belongs to the MntA antitoxin family.</text>
</comment>
<reference evidence="11" key="1">
    <citation type="journal article" date="2014" name="Int. J. Syst. Evol. Microbiol.">
        <title>Complete genome sequence of Corynebacterium casei LMG S-19264T (=DSM 44701T), isolated from a smear-ripened cheese.</title>
        <authorList>
            <consortium name="US DOE Joint Genome Institute (JGI-PGF)"/>
            <person name="Walter F."/>
            <person name="Albersmeier A."/>
            <person name="Kalinowski J."/>
            <person name="Ruckert C."/>
        </authorList>
    </citation>
    <scope>NUCLEOTIDE SEQUENCE</scope>
    <source>
        <strain evidence="11">CGMCC 1.15254</strain>
    </source>
</reference>
<evidence type="ECO:0000313" key="12">
    <source>
        <dbReference type="Proteomes" id="UP000632498"/>
    </source>
</evidence>
<keyword evidence="4" id="KW-0548">Nucleotidyltransferase</keyword>
<keyword evidence="12" id="KW-1185">Reference proteome</keyword>
<evidence type="ECO:0000256" key="8">
    <source>
        <dbReference type="ARBA" id="ARBA00022842"/>
    </source>
</evidence>
<comment type="cofactor">
    <cofactor evidence="1">
        <name>Mg(2+)</name>
        <dbReference type="ChEBI" id="CHEBI:18420"/>
    </cofactor>
</comment>
<evidence type="ECO:0000256" key="4">
    <source>
        <dbReference type="ARBA" id="ARBA00022695"/>
    </source>
</evidence>
<proteinExistence type="inferred from homology"/>
<dbReference type="SUPFAM" id="SSF81301">
    <property type="entry name" value="Nucleotidyltransferase"/>
    <property type="match status" value="1"/>
</dbReference>
<accession>A0A917C102</accession>
<dbReference type="InterPro" id="IPR052038">
    <property type="entry name" value="Type-VII_TA_antitoxin"/>
</dbReference>
<dbReference type="RefSeq" id="WP_188664812.1">
    <property type="nucleotide sequence ID" value="NZ_BMHV01000014.1"/>
</dbReference>
<keyword evidence="3" id="KW-0808">Transferase</keyword>
<sequence>MSETDAIFEKLNTLQDELKPFCIARIGVFGSFARGTPRSDSDIDMLIEFAETPGLLQLAELRLKLEEIFGRRVDIATREMLASDMKDNVLSEVIYDETSTK</sequence>
<keyword evidence="7" id="KW-0067">ATP-binding</keyword>
<dbReference type="PANTHER" id="PTHR33571">
    <property type="entry name" value="SSL8005 PROTEIN"/>
    <property type="match status" value="1"/>
</dbReference>
<evidence type="ECO:0000259" key="10">
    <source>
        <dbReference type="Pfam" id="PF01909"/>
    </source>
</evidence>
<evidence type="ECO:0000256" key="1">
    <source>
        <dbReference type="ARBA" id="ARBA00001946"/>
    </source>
</evidence>